<evidence type="ECO:0000313" key="2">
    <source>
        <dbReference type="Proteomes" id="UP000663852"/>
    </source>
</evidence>
<dbReference type="EMBL" id="CAJNOJ010000508">
    <property type="protein sequence ID" value="CAF1471358.1"/>
    <property type="molecule type" value="Genomic_DNA"/>
</dbReference>
<accession>A0A815R3A0</accession>
<name>A0A815R3A0_ADIRI</name>
<sequence length="223" mass="26419">MDHKLIDKDIEQLEKTSIFLRQMTKHFQFNDLFSEGLHLPLKDYDLSHPGVGVFLDNLSFLQRCFPELKSVYLKYCRDLSEAFQVQFDQSLDETIPNHQLSEILDKISQLIPSLNEHLEKRIEKKYSEMVETVFQHFQKISDRTKSVLFKINLNENDLKSIENDLSTLKYAKETKLFEKLLTVSFNDILDELIGNLLKFTEEISLKIKEYLEKTRFRFDSTLN</sequence>
<gene>
    <name evidence="1" type="ORF">EDS130_LOCUS40815</name>
</gene>
<proteinExistence type="predicted"/>
<evidence type="ECO:0000313" key="1">
    <source>
        <dbReference type="EMBL" id="CAF1471358.1"/>
    </source>
</evidence>
<organism evidence="1 2">
    <name type="scientific">Adineta ricciae</name>
    <name type="common">Rotifer</name>
    <dbReference type="NCBI Taxonomy" id="249248"/>
    <lineage>
        <taxon>Eukaryota</taxon>
        <taxon>Metazoa</taxon>
        <taxon>Spiralia</taxon>
        <taxon>Gnathifera</taxon>
        <taxon>Rotifera</taxon>
        <taxon>Eurotatoria</taxon>
        <taxon>Bdelloidea</taxon>
        <taxon>Adinetida</taxon>
        <taxon>Adinetidae</taxon>
        <taxon>Adineta</taxon>
    </lineage>
</organism>
<reference evidence="1" key="1">
    <citation type="submission" date="2021-02" db="EMBL/GenBank/DDBJ databases">
        <authorList>
            <person name="Nowell W R."/>
        </authorList>
    </citation>
    <scope>NUCLEOTIDE SEQUENCE</scope>
</reference>
<comment type="caution">
    <text evidence="1">The sequence shown here is derived from an EMBL/GenBank/DDBJ whole genome shotgun (WGS) entry which is preliminary data.</text>
</comment>
<dbReference type="OrthoDB" id="2386367at2759"/>
<protein>
    <submittedName>
        <fullName evidence="1">Uncharacterized protein</fullName>
    </submittedName>
</protein>
<dbReference type="Proteomes" id="UP000663852">
    <property type="component" value="Unassembled WGS sequence"/>
</dbReference>
<dbReference type="AlphaFoldDB" id="A0A815R3A0"/>